<comment type="similarity">
    <text evidence="1">Belongs to the short-chain dehydrogenases/reductases (SDR) family.</text>
</comment>
<dbReference type="InterPro" id="IPR020904">
    <property type="entry name" value="Sc_DH/Rdtase_CS"/>
</dbReference>
<dbReference type="HOGENOM" id="CLU_010194_1_0_11"/>
<dbReference type="EMBL" id="CP009110">
    <property type="protein sequence ID" value="AIJ21914.1"/>
    <property type="molecule type" value="Genomic_DNA"/>
</dbReference>
<evidence type="ECO:0000313" key="3">
    <source>
        <dbReference type="EMBL" id="AIJ21914.1"/>
    </source>
</evidence>
<dbReference type="Pfam" id="PF13561">
    <property type="entry name" value="adh_short_C2"/>
    <property type="match status" value="1"/>
</dbReference>
<organism evidence="3 4">
    <name type="scientific">Amycolatopsis methanolica 239</name>
    <dbReference type="NCBI Taxonomy" id="1068978"/>
    <lineage>
        <taxon>Bacteria</taxon>
        <taxon>Bacillati</taxon>
        <taxon>Actinomycetota</taxon>
        <taxon>Actinomycetes</taxon>
        <taxon>Pseudonocardiales</taxon>
        <taxon>Pseudonocardiaceae</taxon>
        <taxon>Amycolatopsis</taxon>
        <taxon>Amycolatopsis methanolica group</taxon>
    </lineage>
</organism>
<dbReference type="PANTHER" id="PTHR42760:SF133">
    <property type="entry name" value="3-OXOACYL-[ACYL-CARRIER-PROTEIN] REDUCTASE"/>
    <property type="match status" value="1"/>
</dbReference>
<dbReference type="CDD" id="cd05233">
    <property type="entry name" value="SDR_c"/>
    <property type="match status" value="1"/>
</dbReference>
<dbReference type="eggNOG" id="COG1028">
    <property type="taxonomic scope" value="Bacteria"/>
</dbReference>
<accession>A0A076MMG6</accession>
<dbReference type="KEGG" id="amq:AMETH_1822"/>
<dbReference type="PRINTS" id="PR00081">
    <property type="entry name" value="GDHRDH"/>
</dbReference>
<evidence type="ECO:0000256" key="2">
    <source>
        <dbReference type="ARBA" id="ARBA00023002"/>
    </source>
</evidence>
<name>A0A076MMG6_AMYME</name>
<dbReference type="OrthoDB" id="3212475at2"/>
<sequence>MDCAVITGAASGIGRACAVRLAATGATVALLDVNGASGTLREIEEHGGKATEYAVDVTDDDAVRDVIGALPGAPRVLVNAAGIIVRKKLLECSVEEWRRVVDVNLTGYFILLRHVIPAMTEAGGGSIVQIASIAGHTGYGFSSYTAAKGGVLALTKQLAAELAEHRIRINSVSPGVVQSGLNRDTLANQAIRSATVDNIPLGRLGEPDDIARVVAFLAGPESDFVTGADLVADGGMTSTIHWGKAGAQLHSFHTEER</sequence>
<proteinExistence type="inferred from homology"/>
<gene>
    <name evidence="3" type="primary">fabG3</name>
    <name evidence="3" type="ORF">AMETH_1822</name>
</gene>
<keyword evidence="2" id="KW-0560">Oxidoreductase</keyword>
<dbReference type="GO" id="GO:0016616">
    <property type="term" value="F:oxidoreductase activity, acting on the CH-OH group of donors, NAD or NADP as acceptor"/>
    <property type="evidence" value="ECO:0007669"/>
    <property type="project" value="TreeGrafter"/>
</dbReference>
<dbReference type="PATRIC" id="fig|1068978.7.peg.1930"/>
<dbReference type="Proteomes" id="UP000062973">
    <property type="component" value="Chromosome"/>
</dbReference>
<dbReference type="SUPFAM" id="SSF51735">
    <property type="entry name" value="NAD(P)-binding Rossmann-fold domains"/>
    <property type="match status" value="1"/>
</dbReference>
<dbReference type="Gene3D" id="3.40.50.720">
    <property type="entry name" value="NAD(P)-binding Rossmann-like Domain"/>
    <property type="match status" value="1"/>
</dbReference>
<reference evidence="3 4" key="1">
    <citation type="submission" date="2014-07" db="EMBL/GenBank/DDBJ databases">
        <title>Whole Genome Sequence of the Amycolatopsis methanolica 239.</title>
        <authorList>
            <person name="Tang B."/>
        </authorList>
    </citation>
    <scope>NUCLEOTIDE SEQUENCE [LARGE SCALE GENOMIC DNA]</scope>
    <source>
        <strain evidence="3 4">239</strain>
    </source>
</reference>
<dbReference type="PRINTS" id="PR00080">
    <property type="entry name" value="SDRFAMILY"/>
</dbReference>
<dbReference type="AlphaFoldDB" id="A0A076MMG6"/>
<dbReference type="InterPro" id="IPR036291">
    <property type="entry name" value="NAD(P)-bd_dom_sf"/>
</dbReference>
<evidence type="ECO:0000256" key="1">
    <source>
        <dbReference type="ARBA" id="ARBA00006484"/>
    </source>
</evidence>
<evidence type="ECO:0000313" key="4">
    <source>
        <dbReference type="Proteomes" id="UP000062973"/>
    </source>
</evidence>
<dbReference type="RefSeq" id="WP_017987776.1">
    <property type="nucleotide sequence ID" value="NZ_AQUL01000001.1"/>
</dbReference>
<dbReference type="FunFam" id="3.40.50.720:FF:000084">
    <property type="entry name" value="Short-chain dehydrogenase reductase"/>
    <property type="match status" value="1"/>
</dbReference>
<dbReference type="PROSITE" id="PS00061">
    <property type="entry name" value="ADH_SHORT"/>
    <property type="match status" value="1"/>
</dbReference>
<dbReference type="InterPro" id="IPR002347">
    <property type="entry name" value="SDR_fam"/>
</dbReference>
<dbReference type="PANTHER" id="PTHR42760">
    <property type="entry name" value="SHORT-CHAIN DEHYDROGENASES/REDUCTASES FAMILY MEMBER"/>
    <property type="match status" value="1"/>
</dbReference>
<keyword evidence="4" id="KW-1185">Reference proteome</keyword>
<dbReference type="STRING" id="1068978.AMETH_1822"/>
<protein>
    <submittedName>
        <fullName evidence="3">Short chain dehydrogenase/reductase family oxidoreductase</fullName>
    </submittedName>
</protein>